<gene>
    <name evidence="4" type="ORF">MCOL2_09376</name>
</gene>
<dbReference type="Pfam" id="PF20622">
    <property type="entry name" value="Big_15"/>
    <property type="match status" value="1"/>
</dbReference>
<dbReference type="GO" id="GO:0006508">
    <property type="term" value="P:proteolysis"/>
    <property type="evidence" value="ECO:0007669"/>
    <property type="project" value="UniProtKB-KW"/>
</dbReference>
<dbReference type="RefSeq" id="WP_036063605.1">
    <property type="nucleotide sequence ID" value="NZ_AODM01000034.1"/>
</dbReference>
<feature type="non-terminal residue" evidence="4">
    <location>
        <position position="498"/>
    </location>
</feature>
<proteinExistence type="predicted"/>
<dbReference type="InterPro" id="IPR046746">
    <property type="entry name" value="Big_15"/>
</dbReference>
<evidence type="ECO:0000313" key="5">
    <source>
        <dbReference type="Proteomes" id="UP000019241"/>
    </source>
</evidence>
<dbReference type="InterPro" id="IPR041498">
    <property type="entry name" value="Big_6"/>
</dbReference>
<feature type="region of interest" description="Disordered" evidence="1">
    <location>
        <begin position="297"/>
        <end position="327"/>
    </location>
</feature>
<evidence type="ECO:0000256" key="1">
    <source>
        <dbReference type="SAM" id="MobiDB-lite"/>
    </source>
</evidence>
<keyword evidence="4" id="KW-0645">Protease</keyword>
<organism evidence="4 5">
    <name type="scientific">Listeria fleischmannii FSL S10-1203</name>
    <dbReference type="NCBI Taxonomy" id="1265822"/>
    <lineage>
        <taxon>Bacteria</taxon>
        <taxon>Bacillati</taxon>
        <taxon>Bacillota</taxon>
        <taxon>Bacilli</taxon>
        <taxon>Bacillales</taxon>
        <taxon>Listeriaceae</taxon>
        <taxon>Listeria</taxon>
    </lineage>
</organism>
<dbReference type="AlphaFoldDB" id="W7DLY1"/>
<feature type="compositionally biased region" description="Polar residues" evidence="1">
    <location>
        <begin position="297"/>
        <end position="313"/>
    </location>
</feature>
<feature type="domain" description="Bacterial Ig" evidence="2">
    <location>
        <begin position="390"/>
        <end position="466"/>
    </location>
</feature>
<dbReference type="GO" id="GO:0008233">
    <property type="term" value="F:peptidase activity"/>
    <property type="evidence" value="ECO:0007669"/>
    <property type="project" value="UniProtKB-KW"/>
</dbReference>
<keyword evidence="4" id="KW-0378">Hydrolase</keyword>
<evidence type="ECO:0000259" key="3">
    <source>
        <dbReference type="Pfam" id="PF20622"/>
    </source>
</evidence>
<name>W7DLY1_9LIST</name>
<dbReference type="InterPro" id="IPR013783">
    <property type="entry name" value="Ig-like_fold"/>
</dbReference>
<feature type="domain" description="Bacterial Ig" evidence="2">
    <location>
        <begin position="228"/>
        <end position="300"/>
    </location>
</feature>
<dbReference type="EMBL" id="AODM01000034">
    <property type="protein sequence ID" value="EUJ55294.1"/>
    <property type="molecule type" value="Genomic_DNA"/>
</dbReference>
<dbReference type="Proteomes" id="UP000019241">
    <property type="component" value="Unassembled WGS sequence"/>
</dbReference>
<evidence type="ECO:0000259" key="2">
    <source>
        <dbReference type="Pfam" id="PF17936"/>
    </source>
</evidence>
<evidence type="ECO:0000313" key="4">
    <source>
        <dbReference type="EMBL" id="EUJ55294.1"/>
    </source>
</evidence>
<accession>W7DLY1</accession>
<sequence>MIQDSQFVGLTDWKLLYSQSSFSNGWYYSQNNNSAVRPNGDGSVDMWVKNSQLGKVVIYQRVKTVPGHRYRFTATVTDKGNGLYAVLVNNGTGSLHNESWKSPGNSSFTFTADTQSTSINLNGYSSSGTASGQVRYSNVKLVDLDAVDVTLSELNTKSTVASGVANPNAVVTIQANGTEIGRGTADSDGNYTISIPAQAKGTTVTATDIATGSSASTTVTQGPLQQTTIQEITTTSQTVSGTAEPNANVEVRNGAGTLIATGRANASGAYSFPIPAQRYNDTITATASIDNQTSSASTKVKDVSTPSKPTINPFTDDDTTLSGTGTPGDKIQFIIGDKTYMGTIDAEGHFAIVVPKLPGGTVVNVVEVNPNNGNRSMPTEVTVRDTTLGEPTITPVKAGDTKVIITGEPWATVVLTTPDGDQTSKIADATGKATFNIDPAQAGSSYTATQTGANGKVSPAATVTVTAVVTTGTITTNNFTLGKDKYILGTYTGDVKSF</sequence>
<dbReference type="Gene3D" id="2.60.40.10">
    <property type="entry name" value="Immunoglobulins"/>
    <property type="match status" value="3"/>
</dbReference>
<protein>
    <submittedName>
        <fullName evidence="4">Cell wall-associated protease</fullName>
    </submittedName>
</protein>
<comment type="caution">
    <text evidence="4">The sequence shown here is derived from an EMBL/GenBank/DDBJ whole genome shotgun (WGS) entry which is preliminary data.</text>
</comment>
<feature type="domain" description="Bacterial Ig" evidence="2">
    <location>
        <begin position="151"/>
        <end position="220"/>
    </location>
</feature>
<reference evidence="4 5" key="1">
    <citation type="submission" date="2012-12" db="EMBL/GenBank/DDBJ databases">
        <title>Novel taxa of Listeriaceae from agricultural environments in the United States.</title>
        <authorList>
            <person name="den Bakker H.C."/>
            <person name="Allred A."/>
            <person name="Warchocki S."/>
            <person name="Wright E.M."/>
            <person name="Burrell A."/>
            <person name="Nightingale K.K."/>
            <person name="Kephart D."/>
            <person name="Wiedmann M."/>
        </authorList>
    </citation>
    <scope>NUCLEOTIDE SEQUENCE [LARGE SCALE GENOMIC DNA]</scope>
    <source>
        <strain evidence="4 5">FSL S10-1203</strain>
    </source>
</reference>
<dbReference type="Pfam" id="PF17936">
    <property type="entry name" value="Big_6"/>
    <property type="match status" value="4"/>
</dbReference>
<feature type="domain" description="Bacterial Ig" evidence="2">
    <location>
        <begin position="306"/>
        <end position="385"/>
    </location>
</feature>
<feature type="domain" description="Bacterial Ig" evidence="3">
    <location>
        <begin position="472"/>
        <end position="498"/>
    </location>
</feature>